<reference evidence="2 3" key="1">
    <citation type="submission" date="2016-02" db="EMBL/GenBank/DDBJ databases">
        <title>Genome analysis of coral dinoflagellate symbionts highlights evolutionary adaptations to a symbiotic lifestyle.</title>
        <authorList>
            <person name="Aranda M."/>
            <person name="Li Y."/>
            <person name="Liew Y.J."/>
            <person name="Baumgarten S."/>
            <person name="Simakov O."/>
            <person name="Wilson M."/>
            <person name="Piel J."/>
            <person name="Ashoor H."/>
            <person name="Bougouffa S."/>
            <person name="Bajic V.B."/>
            <person name="Ryu T."/>
            <person name="Ravasi T."/>
            <person name="Bayer T."/>
            <person name="Micklem G."/>
            <person name="Kim H."/>
            <person name="Bhak J."/>
            <person name="Lajeunesse T.C."/>
            <person name="Voolstra C.R."/>
        </authorList>
    </citation>
    <scope>NUCLEOTIDE SEQUENCE [LARGE SCALE GENOMIC DNA]</scope>
    <source>
        <strain evidence="2 3">CCMP2467</strain>
    </source>
</reference>
<dbReference type="AlphaFoldDB" id="A0A1Q9EU43"/>
<organism evidence="2 3">
    <name type="scientific">Symbiodinium microadriaticum</name>
    <name type="common">Dinoflagellate</name>
    <name type="synonym">Zooxanthella microadriatica</name>
    <dbReference type="NCBI Taxonomy" id="2951"/>
    <lineage>
        <taxon>Eukaryota</taxon>
        <taxon>Sar</taxon>
        <taxon>Alveolata</taxon>
        <taxon>Dinophyceae</taxon>
        <taxon>Suessiales</taxon>
        <taxon>Symbiodiniaceae</taxon>
        <taxon>Symbiodinium</taxon>
    </lineage>
</organism>
<name>A0A1Q9EU43_SYMMI</name>
<dbReference type="Proteomes" id="UP000186817">
    <property type="component" value="Unassembled WGS sequence"/>
</dbReference>
<keyword evidence="3" id="KW-1185">Reference proteome</keyword>
<dbReference type="EMBL" id="LSRX01000068">
    <property type="protein sequence ID" value="OLQ10945.1"/>
    <property type="molecule type" value="Genomic_DNA"/>
</dbReference>
<evidence type="ECO:0000313" key="2">
    <source>
        <dbReference type="EMBL" id="OLQ10945.1"/>
    </source>
</evidence>
<dbReference type="InterPro" id="IPR029058">
    <property type="entry name" value="AB_hydrolase_fold"/>
</dbReference>
<dbReference type="SUPFAM" id="SSF53474">
    <property type="entry name" value="alpha/beta-Hydrolases"/>
    <property type="match status" value="1"/>
</dbReference>
<gene>
    <name evidence="2" type="ORF">AK812_SmicGene5257</name>
</gene>
<dbReference type="OrthoDB" id="468554at2759"/>
<comment type="caution">
    <text evidence="2">The sequence shown here is derived from an EMBL/GenBank/DDBJ whole genome shotgun (WGS) entry which is preliminary data.</text>
</comment>
<proteinExistence type="predicted"/>
<keyword evidence="1" id="KW-0472">Membrane</keyword>
<evidence type="ECO:0000313" key="3">
    <source>
        <dbReference type="Proteomes" id="UP000186817"/>
    </source>
</evidence>
<accession>A0A1Q9EU43</accession>
<sequence length="144" mass="15386">MLRVLFAKKDLFLDVLGAWDFAVEDPEGLLGGPLEKRKVGVMGISMGGLAAFTAFGYEPDIPAAWIDAGVYDLQDELSFQISAALPLGPADPALALAKWLGWRFASFFAGADIGLYVLVLFLRPLDILGDGPMAKPVLSKSSRG</sequence>
<evidence type="ECO:0000256" key="1">
    <source>
        <dbReference type="SAM" id="Phobius"/>
    </source>
</evidence>
<keyword evidence="1" id="KW-0812">Transmembrane</keyword>
<keyword evidence="1" id="KW-1133">Transmembrane helix</keyword>
<feature type="transmembrane region" description="Helical" evidence="1">
    <location>
        <begin position="104"/>
        <end position="125"/>
    </location>
</feature>
<protein>
    <submittedName>
        <fullName evidence="2">Uncharacterized protein</fullName>
    </submittedName>
</protein>
<dbReference type="Gene3D" id="3.40.50.1820">
    <property type="entry name" value="alpha/beta hydrolase"/>
    <property type="match status" value="1"/>
</dbReference>